<keyword evidence="1 3" id="KW-0378">Hydrolase</keyword>
<dbReference type="InterPro" id="IPR000073">
    <property type="entry name" value="AB_hydrolase_1"/>
</dbReference>
<sequence length="262" mass="28284">MEVRRVALDTGVHLAVADRDGQIPVVLLHAWGETHEIFSDLLPLLPSNLRLVVPDQRGVGDSDKPSSGYEFADAADDIRGLLDALGIDRAWLVGASSGGYLAQRVAVDHPDRIAGLLLVGAPRSLRGIGDPFGEALRGLGDPITVEKVDALVGDIPTVQPIPWETMQRSNVAATTIPAHVWRVTYQALLDATAPTDDGTIDAPTLIMWGADDALLPRSDADLLHRAIDGSEMTVYPDTGHLVLLERTQWVARDIADFLHRHS</sequence>
<reference evidence="3 4" key="1">
    <citation type="submission" date="2019-11" db="EMBL/GenBank/DDBJ databases">
        <title>Gordonia sp. nov., a novel actinobacterium isolated from mangrove soil in Hainan.</title>
        <authorList>
            <person name="Huang X."/>
            <person name="Xie Y."/>
            <person name="Chu X."/>
            <person name="Xiao K."/>
        </authorList>
    </citation>
    <scope>NUCLEOTIDE SEQUENCE [LARGE SCALE GENOMIC DNA]</scope>
    <source>
        <strain evidence="3 4">HNM0687</strain>
    </source>
</reference>
<dbReference type="EMBL" id="WMBR01000001">
    <property type="protein sequence ID" value="MXP20234.1"/>
    <property type="molecule type" value="Genomic_DNA"/>
</dbReference>
<dbReference type="Pfam" id="PF00561">
    <property type="entry name" value="Abhydrolase_1"/>
    <property type="match status" value="1"/>
</dbReference>
<dbReference type="SUPFAM" id="SSF53474">
    <property type="entry name" value="alpha/beta-Hydrolases"/>
    <property type="match status" value="1"/>
</dbReference>
<feature type="domain" description="AB hydrolase-1" evidence="2">
    <location>
        <begin position="24"/>
        <end position="121"/>
    </location>
</feature>
<accession>A0A6L7GJZ7</accession>
<comment type="caution">
    <text evidence="3">The sequence shown here is derived from an EMBL/GenBank/DDBJ whole genome shotgun (WGS) entry which is preliminary data.</text>
</comment>
<dbReference type="PANTHER" id="PTHR43798">
    <property type="entry name" value="MONOACYLGLYCEROL LIPASE"/>
    <property type="match status" value="1"/>
</dbReference>
<dbReference type="Proteomes" id="UP000475545">
    <property type="component" value="Unassembled WGS sequence"/>
</dbReference>
<evidence type="ECO:0000313" key="3">
    <source>
        <dbReference type="EMBL" id="MXP20234.1"/>
    </source>
</evidence>
<organism evidence="3 4">
    <name type="scientific">Gordonia mangrovi</name>
    <dbReference type="NCBI Taxonomy" id="2665643"/>
    <lineage>
        <taxon>Bacteria</taxon>
        <taxon>Bacillati</taxon>
        <taxon>Actinomycetota</taxon>
        <taxon>Actinomycetes</taxon>
        <taxon>Mycobacteriales</taxon>
        <taxon>Gordoniaceae</taxon>
        <taxon>Gordonia</taxon>
    </lineage>
</organism>
<name>A0A6L7GJZ7_9ACTN</name>
<keyword evidence="4" id="KW-1185">Reference proteome</keyword>
<dbReference type="RefSeq" id="WP_160900402.1">
    <property type="nucleotide sequence ID" value="NZ_CP102850.1"/>
</dbReference>
<evidence type="ECO:0000256" key="1">
    <source>
        <dbReference type="ARBA" id="ARBA00022801"/>
    </source>
</evidence>
<dbReference type="GO" id="GO:0016787">
    <property type="term" value="F:hydrolase activity"/>
    <property type="evidence" value="ECO:0007669"/>
    <property type="project" value="UniProtKB-KW"/>
</dbReference>
<dbReference type="InterPro" id="IPR029058">
    <property type="entry name" value="AB_hydrolase_fold"/>
</dbReference>
<evidence type="ECO:0000313" key="4">
    <source>
        <dbReference type="Proteomes" id="UP000475545"/>
    </source>
</evidence>
<dbReference type="AlphaFoldDB" id="A0A6L7GJZ7"/>
<proteinExistence type="predicted"/>
<dbReference type="InterPro" id="IPR050266">
    <property type="entry name" value="AB_hydrolase_sf"/>
</dbReference>
<gene>
    <name evidence="3" type="ORF">GIY30_02480</name>
</gene>
<evidence type="ECO:0000259" key="2">
    <source>
        <dbReference type="Pfam" id="PF00561"/>
    </source>
</evidence>
<protein>
    <submittedName>
        <fullName evidence="3">Alpha/beta fold hydrolase</fullName>
    </submittedName>
</protein>
<dbReference type="PANTHER" id="PTHR43798:SF31">
    <property type="entry name" value="AB HYDROLASE SUPERFAMILY PROTEIN YCLE"/>
    <property type="match status" value="1"/>
</dbReference>
<dbReference type="PRINTS" id="PR00111">
    <property type="entry name" value="ABHYDROLASE"/>
</dbReference>
<dbReference type="Gene3D" id="3.40.50.1820">
    <property type="entry name" value="alpha/beta hydrolase"/>
    <property type="match status" value="1"/>
</dbReference>
<dbReference type="GO" id="GO:0016020">
    <property type="term" value="C:membrane"/>
    <property type="evidence" value="ECO:0007669"/>
    <property type="project" value="TreeGrafter"/>
</dbReference>